<reference evidence="3 4" key="1">
    <citation type="submission" date="2018-03" db="EMBL/GenBank/DDBJ databases">
        <title>Genomic Encyclopedia of Archaeal and Bacterial Type Strains, Phase II (KMG-II): from individual species to whole genera.</title>
        <authorList>
            <person name="Goeker M."/>
        </authorList>
    </citation>
    <scope>NUCLEOTIDE SEQUENCE [LARGE SCALE GENOMIC DNA]</scope>
    <source>
        <strain evidence="3 4">DSM 27929</strain>
    </source>
</reference>
<protein>
    <submittedName>
        <fullName evidence="3">Putative DNA-binding transcriptional regulator YafY</fullName>
    </submittedName>
</protein>
<evidence type="ECO:0000313" key="4">
    <source>
        <dbReference type="Proteomes" id="UP000238157"/>
    </source>
</evidence>
<dbReference type="PROSITE" id="PS52050">
    <property type="entry name" value="WYL"/>
    <property type="match status" value="1"/>
</dbReference>
<evidence type="ECO:0000259" key="2">
    <source>
        <dbReference type="Pfam" id="PF25583"/>
    </source>
</evidence>
<organism evidence="3 4">
    <name type="scientific">Mongoliibacter ruber</name>
    <dbReference type="NCBI Taxonomy" id="1750599"/>
    <lineage>
        <taxon>Bacteria</taxon>
        <taxon>Pseudomonadati</taxon>
        <taxon>Bacteroidota</taxon>
        <taxon>Cytophagia</taxon>
        <taxon>Cytophagales</taxon>
        <taxon>Cyclobacteriaceae</taxon>
        <taxon>Mongoliibacter</taxon>
    </lineage>
</organism>
<dbReference type="Pfam" id="PF08279">
    <property type="entry name" value="HTH_11"/>
    <property type="match status" value="1"/>
</dbReference>
<dbReference type="EMBL" id="PVTR01000001">
    <property type="protein sequence ID" value="PRY90351.1"/>
    <property type="molecule type" value="Genomic_DNA"/>
</dbReference>
<keyword evidence="3" id="KW-0238">DNA-binding</keyword>
<dbReference type="AlphaFoldDB" id="A0A2T0WUI6"/>
<dbReference type="PANTHER" id="PTHR34580">
    <property type="match status" value="1"/>
</dbReference>
<comment type="caution">
    <text evidence="3">The sequence shown here is derived from an EMBL/GenBank/DDBJ whole genome shotgun (WGS) entry which is preliminary data.</text>
</comment>
<gene>
    <name evidence="3" type="ORF">CLW00_10110</name>
</gene>
<dbReference type="InterPro" id="IPR057727">
    <property type="entry name" value="WCX_dom"/>
</dbReference>
<dbReference type="InterPro" id="IPR036388">
    <property type="entry name" value="WH-like_DNA-bd_sf"/>
</dbReference>
<evidence type="ECO:0000313" key="3">
    <source>
        <dbReference type="EMBL" id="PRY90351.1"/>
    </source>
</evidence>
<evidence type="ECO:0000259" key="1">
    <source>
        <dbReference type="Pfam" id="PF08279"/>
    </source>
</evidence>
<dbReference type="Pfam" id="PF25583">
    <property type="entry name" value="WCX"/>
    <property type="match status" value="1"/>
</dbReference>
<name>A0A2T0WUI6_9BACT</name>
<feature type="domain" description="Helix-turn-helix type 11" evidence="1">
    <location>
        <begin position="16"/>
        <end position="66"/>
    </location>
</feature>
<accession>A0A2T0WUI6</accession>
<feature type="domain" description="WCX" evidence="2">
    <location>
        <begin position="230"/>
        <end position="303"/>
    </location>
</feature>
<dbReference type="PANTHER" id="PTHR34580:SF1">
    <property type="entry name" value="PROTEIN PAFC"/>
    <property type="match status" value="1"/>
</dbReference>
<keyword evidence="4" id="KW-1185">Reference proteome</keyword>
<dbReference type="InterPro" id="IPR013196">
    <property type="entry name" value="HTH_11"/>
</dbReference>
<dbReference type="Gene3D" id="1.10.10.10">
    <property type="entry name" value="Winged helix-like DNA-binding domain superfamily/Winged helix DNA-binding domain"/>
    <property type="match status" value="1"/>
</dbReference>
<proteinExistence type="predicted"/>
<dbReference type="InterPro" id="IPR051534">
    <property type="entry name" value="CBASS_pafABC_assoc_protein"/>
</dbReference>
<sequence>MIMAKANTIEQQKILRVFKLINLLKSNIGKNVHKLAETLDTDSRTIYRYFKLLEALGFEIEKKHGKFRLVDKVGSPDEYAYGTFNDEEILLINALMSKSTDKNLLKDSILKKINIRSDFNQSVNQLFNARLGKFVDQISRAIKDRNQVYLKDYYSLSSDSVTDRLIEPVAFNKAYDAIYALEVESKEMKIFKIERIGEVQLTSKPIKHQSLHQKLEPGLFGFSGKNQFFVKLKLSKKAYQLMIEEYPDAKPHTEFKNRKQYFFEGEVPQLPGLARFILGLPGEVEVIEGEELKEYLKEQMEKAKYF</sequence>
<dbReference type="GO" id="GO:0003677">
    <property type="term" value="F:DNA binding"/>
    <property type="evidence" value="ECO:0007669"/>
    <property type="project" value="UniProtKB-KW"/>
</dbReference>
<dbReference type="Proteomes" id="UP000238157">
    <property type="component" value="Unassembled WGS sequence"/>
</dbReference>